<evidence type="ECO:0000256" key="3">
    <source>
        <dbReference type="ARBA" id="ARBA00010617"/>
    </source>
</evidence>
<evidence type="ECO:0000256" key="2">
    <source>
        <dbReference type="ARBA" id="ARBA00004370"/>
    </source>
</evidence>
<accession>A0A2T9Y5A1</accession>
<keyword evidence="6" id="KW-0479">Metal-binding</keyword>
<evidence type="ECO:0000256" key="4">
    <source>
        <dbReference type="ARBA" id="ARBA00022617"/>
    </source>
</evidence>
<dbReference type="GO" id="GO:0016705">
    <property type="term" value="F:oxidoreductase activity, acting on paired donors, with incorporation or reduction of molecular oxygen"/>
    <property type="evidence" value="ECO:0007669"/>
    <property type="project" value="InterPro"/>
</dbReference>
<gene>
    <name evidence="10" type="ORF">BB561_006301</name>
</gene>
<keyword evidence="4" id="KW-0349">Heme</keyword>
<evidence type="ECO:0000313" key="11">
    <source>
        <dbReference type="Proteomes" id="UP000245383"/>
    </source>
</evidence>
<dbReference type="PANTHER" id="PTHR46206">
    <property type="entry name" value="CYTOCHROME P450"/>
    <property type="match status" value="1"/>
</dbReference>
<keyword evidence="8" id="KW-0560">Oxidoreductase</keyword>
<dbReference type="Pfam" id="PF00067">
    <property type="entry name" value="p450"/>
    <property type="match status" value="1"/>
</dbReference>
<comment type="cofactor">
    <cofactor evidence="1">
        <name>heme</name>
        <dbReference type="ChEBI" id="CHEBI:30413"/>
    </cofactor>
</comment>
<evidence type="ECO:0000313" key="10">
    <source>
        <dbReference type="EMBL" id="PVU87487.1"/>
    </source>
</evidence>
<evidence type="ECO:0000256" key="9">
    <source>
        <dbReference type="ARBA" id="ARBA00023136"/>
    </source>
</evidence>
<protein>
    <recommendedName>
        <fullName evidence="12">Cytochrome P450</fullName>
    </recommendedName>
</protein>
<keyword evidence="5" id="KW-0812">Transmembrane</keyword>
<evidence type="ECO:0000256" key="1">
    <source>
        <dbReference type="ARBA" id="ARBA00001971"/>
    </source>
</evidence>
<proteinExistence type="inferred from homology"/>
<evidence type="ECO:0000256" key="8">
    <source>
        <dbReference type="ARBA" id="ARBA00023033"/>
    </source>
</evidence>
<comment type="similarity">
    <text evidence="3">Belongs to the cytochrome P450 family.</text>
</comment>
<dbReference type="InterPro" id="IPR036396">
    <property type="entry name" value="Cyt_P450_sf"/>
</dbReference>
<organism evidence="10 11">
    <name type="scientific">Smittium simulii</name>
    <dbReference type="NCBI Taxonomy" id="133385"/>
    <lineage>
        <taxon>Eukaryota</taxon>
        <taxon>Fungi</taxon>
        <taxon>Fungi incertae sedis</taxon>
        <taxon>Zoopagomycota</taxon>
        <taxon>Kickxellomycotina</taxon>
        <taxon>Harpellomycetes</taxon>
        <taxon>Harpellales</taxon>
        <taxon>Legeriomycetaceae</taxon>
        <taxon>Smittium</taxon>
    </lineage>
</organism>
<dbReference type="GO" id="GO:0004497">
    <property type="term" value="F:monooxygenase activity"/>
    <property type="evidence" value="ECO:0007669"/>
    <property type="project" value="UniProtKB-KW"/>
</dbReference>
<dbReference type="PANTHER" id="PTHR46206:SF5">
    <property type="entry name" value="P450, PUTATIVE (EUROFUNG)-RELATED"/>
    <property type="match status" value="1"/>
</dbReference>
<keyword evidence="11" id="KW-1185">Reference proteome</keyword>
<dbReference type="AlphaFoldDB" id="A0A2T9Y5A1"/>
<dbReference type="GO" id="GO:0020037">
    <property type="term" value="F:heme binding"/>
    <property type="evidence" value="ECO:0007669"/>
    <property type="project" value="InterPro"/>
</dbReference>
<keyword evidence="9" id="KW-0472">Membrane</keyword>
<keyword evidence="4" id="KW-0408">Iron</keyword>
<dbReference type="STRING" id="133385.A0A2T9Y5A1"/>
<evidence type="ECO:0000256" key="5">
    <source>
        <dbReference type="ARBA" id="ARBA00022692"/>
    </source>
</evidence>
<comment type="subcellular location">
    <subcellularLocation>
        <location evidence="2">Membrane</location>
    </subcellularLocation>
</comment>
<name>A0A2T9Y5A1_9FUNG</name>
<keyword evidence="8" id="KW-0503">Monooxygenase</keyword>
<dbReference type="EMBL" id="MBFR01000486">
    <property type="protein sequence ID" value="PVU87487.1"/>
    <property type="molecule type" value="Genomic_DNA"/>
</dbReference>
<comment type="caution">
    <text evidence="10">The sequence shown here is derived from an EMBL/GenBank/DDBJ whole genome shotgun (WGS) entry which is preliminary data.</text>
</comment>
<dbReference type="GO" id="GO:0005506">
    <property type="term" value="F:iron ion binding"/>
    <property type="evidence" value="ECO:0007669"/>
    <property type="project" value="InterPro"/>
</dbReference>
<dbReference type="OrthoDB" id="1844152at2759"/>
<reference evidence="10 11" key="1">
    <citation type="journal article" date="2018" name="MBio">
        <title>Comparative Genomics Reveals the Core Gene Toolbox for the Fungus-Insect Symbiosis.</title>
        <authorList>
            <person name="Wang Y."/>
            <person name="Stata M."/>
            <person name="Wang W."/>
            <person name="Stajich J.E."/>
            <person name="White M.M."/>
            <person name="Moncalvo J.M."/>
        </authorList>
    </citation>
    <scope>NUCLEOTIDE SEQUENCE [LARGE SCALE GENOMIC DNA]</scope>
    <source>
        <strain evidence="10 11">SWE-8-4</strain>
    </source>
</reference>
<dbReference type="Proteomes" id="UP000245383">
    <property type="component" value="Unassembled WGS sequence"/>
</dbReference>
<evidence type="ECO:0000256" key="6">
    <source>
        <dbReference type="ARBA" id="ARBA00022723"/>
    </source>
</evidence>
<keyword evidence="7" id="KW-1133">Transmembrane helix</keyword>
<sequence>MGKPENSLSDFIIGSPFLFEFASLPNALFNAIKPKIELVPHPLPASFRVRNTDCVSSLLKLFSNEDKHKSIALQYDYFQVYIKSIFLKSSVYKDEASEFFLGENLILDEKLMECLLFTTSFTINLTDVEISIFSKIRSLFSRYKYNKLHKYMTEVISKELLNRTDSRSDSQLVPNDAIDIIIKNKNKYSLYDYKLIGSSFGTILQLSSSINGSRLANFLIDVSFNVRIYNRLAIEQITIIEKYGFKINEAQLDDMVYLDAALKDSIRLTQRTVCERRVEKNYIFSNGAIIPKGSIVKFDLFSHSRNVRIHGNYSHHFVPERNLLNKTKLSDVLLDSFIWSAGDHKCPAIGYSVTQLKIAAAIFIRNFEITQACNLNAKHKGYEIFNTIRHVNTELYLKPHNILEYKFT</sequence>
<dbReference type="Gene3D" id="1.10.630.10">
    <property type="entry name" value="Cytochrome P450"/>
    <property type="match status" value="1"/>
</dbReference>
<evidence type="ECO:0000256" key="7">
    <source>
        <dbReference type="ARBA" id="ARBA00022989"/>
    </source>
</evidence>
<evidence type="ECO:0008006" key="12">
    <source>
        <dbReference type="Google" id="ProtNLM"/>
    </source>
</evidence>
<dbReference type="GO" id="GO:0016020">
    <property type="term" value="C:membrane"/>
    <property type="evidence" value="ECO:0007669"/>
    <property type="project" value="UniProtKB-SubCell"/>
</dbReference>
<dbReference type="InterPro" id="IPR001128">
    <property type="entry name" value="Cyt_P450"/>
</dbReference>
<dbReference type="SUPFAM" id="SSF48264">
    <property type="entry name" value="Cytochrome P450"/>
    <property type="match status" value="1"/>
</dbReference>